<dbReference type="Gene3D" id="3.30.70.330">
    <property type="match status" value="1"/>
</dbReference>
<dbReference type="SUPFAM" id="SSF100950">
    <property type="entry name" value="NagB/RpiA/CoA transferase-like"/>
    <property type="match status" value="1"/>
</dbReference>
<dbReference type="InterPro" id="IPR002698">
    <property type="entry name" value="FTHF_cligase"/>
</dbReference>
<dbReference type="PANTHER" id="PTHR13017:SF0">
    <property type="entry name" value="METHENYLTETRAHYDROFOLATE SYNTHASE DOMAIN-CONTAINING PROTEIN"/>
    <property type="match status" value="1"/>
</dbReference>
<dbReference type="InterPro" id="IPR024185">
    <property type="entry name" value="FTHF_cligase-like_sf"/>
</dbReference>
<dbReference type="Gene3D" id="3.40.50.10420">
    <property type="entry name" value="NagB/RpiA/CoA transferase-like"/>
    <property type="match status" value="1"/>
</dbReference>
<dbReference type="Pfam" id="PF00076">
    <property type="entry name" value="RRM_1"/>
    <property type="match status" value="1"/>
</dbReference>
<dbReference type="FunFam" id="3.40.50.10420:FF:000001">
    <property type="entry name" value="Methenyltetrahydrofolate synthase domain-containing protein"/>
    <property type="match status" value="1"/>
</dbReference>
<protein>
    <recommendedName>
        <fullName evidence="1">Methenyltetrahydrofolate synthase domain-containing protein</fullName>
    </recommendedName>
</protein>
<dbReference type="CDD" id="cd12270">
    <property type="entry name" value="RRM_MTHFSD"/>
    <property type="match status" value="1"/>
</dbReference>
<dbReference type="RefSeq" id="XP_023392441.1">
    <property type="nucleotide sequence ID" value="XM_023536673.1"/>
</dbReference>
<accession>A0A6P6CY27</accession>
<dbReference type="InterPro" id="IPR037171">
    <property type="entry name" value="NagB/RpiA_transferase-like"/>
</dbReference>
<dbReference type="FunFam" id="3.30.70.330:FF:000393">
    <property type="entry name" value="Methenyltetrahydrofolate synthetase domain containing"/>
    <property type="match status" value="1"/>
</dbReference>
<evidence type="ECO:0000256" key="2">
    <source>
        <dbReference type="ARBA" id="ARBA00022884"/>
    </source>
</evidence>
<reference evidence="7" key="1">
    <citation type="submission" date="2025-08" db="UniProtKB">
        <authorList>
            <consortium name="RefSeq"/>
        </authorList>
    </citation>
    <scope>IDENTIFICATION</scope>
    <source>
        <tissue evidence="7">Kidney</tissue>
    </source>
</reference>
<organism evidence="6 7">
    <name type="scientific">Pteropus vampyrus</name>
    <name type="common">Large flying fox</name>
    <dbReference type="NCBI Taxonomy" id="132908"/>
    <lineage>
        <taxon>Eukaryota</taxon>
        <taxon>Metazoa</taxon>
        <taxon>Chordata</taxon>
        <taxon>Craniata</taxon>
        <taxon>Vertebrata</taxon>
        <taxon>Euteleostomi</taxon>
        <taxon>Mammalia</taxon>
        <taxon>Eutheria</taxon>
        <taxon>Laurasiatheria</taxon>
        <taxon>Chiroptera</taxon>
        <taxon>Yinpterochiroptera</taxon>
        <taxon>Pteropodoidea</taxon>
        <taxon>Pteropodidae</taxon>
        <taxon>Pteropodinae</taxon>
        <taxon>Pteropus</taxon>
    </lineage>
</organism>
<name>A0A6P6CY27_PTEVA</name>
<dbReference type="PROSITE" id="PS50102">
    <property type="entry name" value="RRM"/>
    <property type="match status" value="1"/>
</dbReference>
<dbReference type="SMART" id="SM00360">
    <property type="entry name" value="RRM"/>
    <property type="match status" value="1"/>
</dbReference>
<evidence type="ECO:0000313" key="7">
    <source>
        <dbReference type="RefSeq" id="XP_023392441.1"/>
    </source>
</evidence>
<dbReference type="InterPro" id="IPR034359">
    <property type="entry name" value="MTHFSD_RRM"/>
</dbReference>
<evidence type="ECO:0000256" key="4">
    <source>
        <dbReference type="SAM" id="MobiDB-lite"/>
    </source>
</evidence>
<feature type="domain" description="RRM" evidence="5">
    <location>
        <begin position="377"/>
        <end position="450"/>
    </location>
</feature>
<dbReference type="KEGG" id="pvp:105298857"/>
<dbReference type="Proteomes" id="UP000515202">
    <property type="component" value="Unplaced"/>
</dbReference>
<evidence type="ECO:0000256" key="1">
    <source>
        <dbReference type="ARBA" id="ARBA00015518"/>
    </source>
</evidence>
<dbReference type="GO" id="GO:0003723">
    <property type="term" value="F:RNA binding"/>
    <property type="evidence" value="ECO:0007669"/>
    <property type="project" value="UniProtKB-UniRule"/>
</dbReference>
<dbReference type="AlphaFoldDB" id="A0A6P6CY27"/>
<sequence length="472" mass="53141">MESRAAISKQDIREQIWDYMESQNLADFPRPVHHRIPNFKGSYLACQNIKDLEVFARTREVKVDPDKPLEGVRLLALQSKKTLLVPTPRLRTGLFNRITPPPGATKDMLRKCATSEGVKNYSVPVGLDSRVLVDLVVVGSVAVSEKGWRLGKGEGYADLEYAMMVSMGAVSQETPVVTIVHDCQVLPVAKQSHISCEVMGKIPVLRSLRYREKQMGKDVTLQDEHRRLLETCSQQTAPPRAWVTHITDDQVGPFSSNQLVYLSDRDGCREHMWQRPLWDFDVSSVMTKLQSLLDTPRIAGTALLFQISCEVMGKIPVLRSLRYREKQMGKDVTLQDEHRRLLETCSQQTAPPRAVRRPWNPSQLEPSSVQGEDVPSNTVYVGNLPWDTRVSELKRALRERGTAPLRLTWQGPQHRAFLHYRDPASAQQAISCLQGLQLGTSTLKVALARQQRASDLAGGGAREPHPDRYTTI</sequence>
<dbReference type="InterPro" id="IPR000504">
    <property type="entry name" value="RRM_dom"/>
</dbReference>
<dbReference type="GeneID" id="105298857"/>
<feature type="region of interest" description="Disordered" evidence="4">
    <location>
        <begin position="346"/>
        <end position="376"/>
    </location>
</feature>
<dbReference type="InterPro" id="IPR035979">
    <property type="entry name" value="RBD_domain_sf"/>
</dbReference>
<dbReference type="GO" id="GO:0005737">
    <property type="term" value="C:cytoplasm"/>
    <property type="evidence" value="ECO:0007669"/>
    <property type="project" value="TreeGrafter"/>
</dbReference>
<evidence type="ECO:0000256" key="3">
    <source>
        <dbReference type="PROSITE-ProRule" id="PRU00176"/>
    </source>
</evidence>
<evidence type="ECO:0000313" key="6">
    <source>
        <dbReference type="Proteomes" id="UP000515202"/>
    </source>
</evidence>
<dbReference type="CTD" id="64779"/>
<dbReference type="OrthoDB" id="433414at2759"/>
<dbReference type="InterPro" id="IPR012677">
    <property type="entry name" value="Nucleotide-bd_a/b_plait_sf"/>
</dbReference>
<keyword evidence="2 3" id="KW-0694">RNA-binding</keyword>
<gene>
    <name evidence="7" type="primary">MTHFSD</name>
</gene>
<dbReference type="PANTHER" id="PTHR13017">
    <property type="entry name" value="5-FORMYLTETRAHYDROFOLATE CYCLO-LIGASE-RELATED"/>
    <property type="match status" value="1"/>
</dbReference>
<feature type="compositionally biased region" description="Polar residues" evidence="4">
    <location>
        <begin position="360"/>
        <end position="376"/>
    </location>
</feature>
<dbReference type="SUPFAM" id="SSF54928">
    <property type="entry name" value="RNA-binding domain, RBD"/>
    <property type="match status" value="1"/>
</dbReference>
<proteinExistence type="predicted"/>
<dbReference type="Pfam" id="PF01812">
    <property type="entry name" value="5-FTHF_cyc-lig"/>
    <property type="match status" value="1"/>
</dbReference>
<keyword evidence="6" id="KW-1185">Reference proteome</keyword>
<evidence type="ECO:0000259" key="5">
    <source>
        <dbReference type="PROSITE" id="PS50102"/>
    </source>
</evidence>